<dbReference type="InterPro" id="IPR005814">
    <property type="entry name" value="Aminotrans_3"/>
</dbReference>
<dbReference type="Gene3D" id="3.40.640.10">
    <property type="entry name" value="Type I PLP-dependent aspartate aminotransferase-like (Major domain)"/>
    <property type="match status" value="1"/>
</dbReference>
<evidence type="ECO:0000313" key="8">
    <source>
        <dbReference type="EMBL" id="OCL99793.1"/>
    </source>
</evidence>
<organism evidence="8 10">
    <name type="scientific">Aliarcobacter thereius</name>
    <dbReference type="NCBI Taxonomy" id="544718"/>
    <lineage>
        <taxon>Bacteria</taxon>
        <taxon>Pseudomonadati</taxon>
        <taxon>Campylobacterota</taxon>
        <taxon>Epsilonproteobacteria</taxon>
        <taxon>Campylobacterales</taxon>
        <taxon>Arcobacteraceae</taxon>
        <taxon>Aliarcobacter</taxon>
    </lineage>
</organism>
<comment type="cofactor">
    <cofactor evidence="1">
        <name>pyridoxal 5'-phosphate</name>
        <dbReference type="ChEBI" id="CHEBI:597326"/>
    </cofactor>
</comment>
<dbReference type="PIRSF" id="PIRSF000521">
    <property type="entry name" value="Transaminase_4ab_Lys_Orn"/>
    <property type="match status" value="1"/>
</dbReference>
<dbReference type="GO" id="GO:0030170">
    <property type="term" value="F:pyridoxal phosphate binding"/>
    <property type="evidence" value="ECO:0007669"/>
    <property type="project" value="InterPro"/>
</dbReference>
<accession>A0A1C0B895</accession>
<dbReference type="InterPro" id="IPR050103">
    <property type="entry name" value="Class-III_PLP-dep_AT"/>
</dbReference>
<dbReference type="EC" id="2.6.1.11" evidence="8"/>
<comment type="pathway">
    <text evidence="6">Amino-acid biosynthesis.</text>
</comment>
<reference evidence="8" key="1">
    <citation type="submission" date="2015-05" db="EMBL/GenBank/DDBJ databases">
        <authorList>
            <person name="Wang D.B."/>
            <person name="Wang M."/>
        </authorList>
    </citation>
    <scope>NUCLEOTIDE SEQUENCE [LARGE SCALE GENOMIC DNA]</scope>
    <source>
        <strain evidence="8">DU22</strain>
    </source>
</reference>
<keyword evidence="4 8" id="KW-0808">Transferase</keyword>
<dbReference type="GO" id="GO:0042802">
    <property type="term" value="F:identical protein binding"/>
    <property type="evidence" value="ECO:0007669"/>
    <property type="project" value="TreeGrafter"/>
</dbReference>
<dbReference type="RefSeq" id="WP_066181042.1">
    <property type="nucleotide sequence ID" value="NZ_LCUJ01000002.1"/>
</dbReference>
<evidence type="ECO:0000256" key="6">
    <source>
        <dbReference type="ARBA" id="ARBA00029440"/>
    </source>
</evidence>
<dbReference type="InterPro" id="IPR015421">
    <property type="entry name" value="PyrdxlP-dep_Trfase_major"/>
</dbReference>
<dbReference type="PROSITE" id="PS00600">
    <property type="entry name" value="AA_TRANSFER_CLASS_3"/>
    <property type="match status" value="1"/>
</dbReference>
<protein>
    <submittedName>
        <fullName evidence="8">Acetylornithine aminotransferase</fullName>
        <ecNumber evidence="8">2.6.1.11</ecNumber>
    </submittedName>
    <submittedName>
        <fullName evidence="9">Aspartate aminotransferase family protein</fullName>
    </submittedName>
</protein>
<comment type="similarity">
    <text evidence="7">Belongs to the class-III pyridoxal-phosphate-dependent aminotransferase family.</text>
</comment>
<dbReference type="PATRIC" id="fig|544718.43.peg.232"/>
<dbReference type="PANTHER" id="PTHR11986:SF79">
    <property type="entry name" value="ACETYLORNITHINE AMINOTRANSFERASE, MITOCHONDRIAL"/>
    <property type="match status" value="1"/>
</dbReference>
<reference evidence="10" key="2">
    <citation type="submission" date="2015-05" db="EMBL/GenBank/DDBJ databases">
        <authorList>
            <person name="Rovetto F."/>
            <person name="Cocolin L."/>
            <person name="Illeghems K."/>
            <person name="Van Nieuwerburgh F."/>
            <person name="Houf K."/>
        </authorList>
    </citation>
    <scope>NUCLEOTIDE SEQUENCE [LARGE SCALE GENOMIC DNA]</scope>
    <source>
        <strain evidence="10">DU22</strain>
    </source>
</reference>
<keyword evidence="5 7" id="KW-0663">Pyridoxal phosphate</keyword>
<evidence type="ECO:0000256" key="2">
    <source>
        <dbReference type="ARBA" id="ARBA00022576"/>
    </source>
</evidence>
<dbReference type="Proteomes" id="UP000093281">
    <property type="component" value="Unassembled WGS sequence"/>
</dbReference>
<evidence type="ECO:0000256" key="5">
    <source>
        <dbReference type="ARBA" id="ARBA00022898"/>
    </source>
</evidence>
<comment type="caution">
    <text evidence="8">The sequence shown here is derived from an EMBL/GenBank/DDBJ whole genome shotgun (WGS) entry which is preliminary data.</text>
</comment>
<dbReference type="CDD" id="cd00610">
    <property type="entry name" value="OAT_like"/>
    <property type="match status" value="1"/>
</dbReference>
<dbReference type="InterPro" id="IPR015422">
    <property type="entry name" value="PyrdxlP-dep_Trfase_small"/>
</dbReference>
<dbReference type="InterPro" id="IPR015424">
    <property type="entry name" value="PyrdxlP-dep_Trfase"/>
</dbReference>
<dbReference type="InterPro" id="IPR004636">
    <property type="entry name" value="AcOrn/SuccOrn_fam"/>
</dbReference>
<sequence length="395" mass="43820">MKDIEKLDKEYVLHTYARNYVNFVKGENATLYDNENKDYIDFTSGIGVTSVGHGNKQVAKRIFEQVSNLTHTSNIYAIEPQALLAKKIKELSTYDVRTFFANSGAEANEGAIKIARTYGQTAFENKRYKIITLENSFHGRTITTVKATGQSSFHQSKFAPYPEGFSFNAIDDVYKAIDDETVAVMIELVQGEGGILPFPKEKIQELAKFLKDNKILLIIDEVQTGVYRTGEFLASNVYEIEPDIITLAKGLGGGVPIGAVMTNLKDIWGAGDHGSTFGGNYLVTSAGLEVLDILEKEKNSGKLDNTIEYFVEKMNDLYENNQNIFIANVGLGLMRGLRVKDADTLTNLIKTAFECGVMVLKSGNNTLRFLPALTISKDEIDEGFKRLQKAINKIA</sequence>
<evidence type="ECO:0000313" key="10">
    <source>
        <dbReference type="Proteomes" id="UP000093281"/>
    </source>
</evidence>
<dbReference type="Gene3D" id="3.90.1150.10">
    <property type="entry name" value="Aspartate Aminotransferase, domain 1"/>
    <property type="match status" value="1"/>
</dbReference>
<keyword evidence="2 8" id="KW-0032">Aminotransferase</keyword>
<dbReference type="GO" id="GO:0003992">
    <property type="term" value="F:N2-acetyl-L-ornithine:2-oxoglutarate 5-aminotransferase activity"/>
    <property type="evidence" value="ECO:0007669"/>
    <property type="project" value="UniProtKB-EC"/>
</dbReference>
<evidence type="ECO:0000256" key="3">
    <source>
        <dbReference type="ARBA" id="ARBA00022605"/>
    </source>
</evidence>
<dbReference type="SUPFAM" id="SSF53383">
    <property type="entry name" value="PLP-dependent transferases"/>
    <property type="match status" value="1"/>
</dbReference>
<dbReference type="GO" id="GO:0006526">
    <property type="term" value="P:L-arginine biosynthetic process"/>
    <property type="evidence" value="ECO:0007669"/>
    <property type="project" value="UniProtKB-ARBA"/>
</dbReference>
<evidence type="ECO:0000313" key="11">
    <source>
        <dbReference type="Proteomes" id="UP000308001"/>
    </source>
</evidence>
<dbReference type="OrthoDB" id="9801834at2"/>
<dbReference type="FunFam" id="3.40.640.10:FF:000004">
    <property type="entry name" value="Acetylornithine aminotransferase"/>
    <property type="match status" value="1"/>
</dbReference>
<evidence type="ECO:0000256" key="4">
    <source>
        <dbReference type="ARBA" id="ARBA00022679"/>
    </source>
</evidence>
<evidence type="ECO:0000313" key="9">
    <source>
        <dbReference type="EMBL" id="TLS73159.1"/>
    </source>
</evidence>
<gene>
    <name evidence="8" type="primary">argD_1</name>
    <name evidence="8" type="ORF">AAX29_00843</name>
    <name evidence="9" type="ORF">FE246_01355</name>
</gene>
<dbReference type="AlphaFoldDB" id="A0A1C0B895"/>
<evidence type="ECO:0000256" key="1">
    <source>
        <dbReference type="ARBA" id="ARBA00001933"/>
    </source>
</evidence>
<dbReference type="EMBL" id="LCUJ01000002">
    <property type="protein sequence ID" value="OCL99793.1"/>
    <property type="molecule type" value="Genomic_DNA"/>
</dbReference>
<proteinExistence type="inferred from homology"/>
<dbReference type="EMBL" id="VBUF01000001">
    <property type="protein sequence ID" value="TLS73159.1"/>
    <property type="molecule type" value="Genomic_DNA"/>
</dbReference>
<dbReference type="Pfam" id="PF00202">
    <property type="entry name" value="Aminotran_3"/>
    <property type="match status" value="1"/>
</dbReference>
<dbReference type="InterPro" id="IPR049704">
    <property type="entry name" value="Aminotrans_3_PPA_site"/>
</dbReference>
<dbReference type="Proteomes" id="UP000308001">
    <property type="component" value="Unassembled WGS sequence"/>
</dbReference>
<reference evidence="9 11" key="3">
    <citation type="submission" date="2019-05" db="EMBL/GenBank/DDBJ databases">
        <title>Arcobacter cibarius and Arcobacter thereius providing challenges in identification an antibiotic susceptibility and Quinolone resistance.</title>
        <authorList>
            <person name="Busch A."/>
            <person name="Hanel I."/>
            <person name="Hotzel H."/>
            <person name="Tomaso H."/>
        </authorList>
    </citation>
    <scope>NUCLEOTIDE SEQUENCE [LARGE SCALE GENOMIC DNA]</scope>
    <source>
        <strain evidence="9 11">17CS1191_2</strain>
    </source>
</reference>
<name>A0A1C0B895_9BACT</name>
<dbReference type="NCBIfam" id="TIGR00707">
    <property type="entry name" value="argD"/>
    <property type="match status" value="1"/>
</dbReference>
<evidence type="ECO:0000256" key="7">
    <source>
        <dbReference type="RuleBase" id="RU003560"/>
    </source>
</evidence>
<dbReference type="STRING" id="544718.AAX25_00236"/>
<keyword evidence="3" id="KW-0028">Amino-acid biosynthesis</keyword>
<dbReference type="PANTHER" id="PTHR11986">
    <property type="entry name" value="AMINOTRANSFERASE CLASS III"/>
    <property type="match status" value="1"/>
</dbReference>